<dbReference type="Proteomes" id="UP000029120">
    <property type="component" value="Chromosome 1"/>
</dbReference>
<feature type="domain" description="HMA" evidence="7">
    <location>
        <begin position="8"/>
        <end position="74"/>
    </location>
</feature>
<keyword evidence="1" id="KW-0488">Methylation</keyword>
<evidence type="ECO:0000256" key="1">
    <source>
        <dbReference type="ARBA" id="ARBA00022481"/>
    </source>
</evidence>
<dbReference type="OrthoDB" id="1110082at2759"/>
<evidence type="ECO:0000256" key="5">
    <source>
        <dbReference type="ARBA" id="ARBA00024045"/>
    </source>
</evidence>
<dbReference type="InterPro" id="IPR036163">
    <property type="entry name" value="HMA_dom_sf"/>
</dbReference>
<dbReference type="Pfam" id="PF00403">
    <property type="entry name" value="HMA"/>
    <property type="match status" value="1"/>
</dbReference>
<accession>A0A087HRV6</accession>
<evidence type="ECO:0000259" key="7">
    <source>
        <dbReference type="PROSITE" id="PS50846"/>
    </source>
</evidence>
<dbReference type="PROSITE" id="PS50846">
    <property type="entry name" value="HMA_2"/>
    <property type="match status" value="1"/>
</dbReference>
<keyword evidence="2" id="KW-0479">Metal-binding</keyword>
<protein>
    <recommendedName>
        <fullName evidence="7">HMA domain-containing protein</fullName>
    </recommendedName>
</protein>
<dbReference type="Gramene" id="KFK44858">
    <property type="protein sequence ID" value="KFK44858"/>
    <property type="gene ID" value="AALP_AA1G311600"/>
</dbReference>
<dbReference type="PANTHER" id="PTHR45868">
    <property type="entry name" value="HEAVY METAL-ASSOCIATED ISOPRENYLATED PLANT PROTEIN 33-RELATED"/>
    <property type="match status" value="1"/>
</dbReference>
<evidence type="ECO:0000256" key="2">
    <source>
        <dbReference type="ARBA" id="ARBA00022723"/>
    </source>
</evidence>
<evidence type="ECO:0000313" key="8">
    <source>
        <dbReference type="EMBL" id="KFK44858.1"/>
    </source>
</evidence>
<feature type="compositionally biased region" description="Acidic residues" evidence="6">
    <location>
        <begin position="86"/>
        <end position="98"/>
    </location>
</feature>
<dbReference type="GO" id="GO:0046872">
    <property type="term" value="F:metal ion binding"/>
    <property type="evidence" value="ECO:0007669"/>
    <property type="project" value="UniProtKB-KW"/>
</dbReference>
<evidence type="ECO:0000256" key="6">
    <source>
        <dbReference type="SAM" id="MobiDB-lite"/>
    </source>
</evidence>
<keyword evidence="3" id="KW-0449">Lipoprotein</keyword>
<reference evidence="9" key="1">
    <citation type="journal article" date="2015" name="Nat. Plants">
        <title>Genome expansion of Arabis alpina linked with retrotransposition and reduced symmetric DNA methylation.</title>
        <authorList>
            <person name="Willing E.M."/>
            <person name="Rawat V."/>
            <person name="Mandakova T."/>
            <person name="Maumus F."/>
            <person name="James G.V."/>
            <person name="Nordstroem K.J."/>
            <person name="Becker C."/>
            <person name="Warthmann N."/>
            <person name="Chica C."/>
            <person name="Szarzynska B."/>
            <person name="Zytnicki M."/>
            <person name="Albani M.C."/>
            <person name="Kiefer C."/>
            <person name="Bergonzi S."/>
            <person name="Castaings L."/>
            <person name="Mateos J.L."/>
            <person name="Berns M.C."/>
            <person name="Bujdoso N."/>
            <person name="Piofczyk T."/>
            <person name="de Lorenzo L."/>
            <person name="Barrero-Sicilia C."/>
            <person name="Mateos I."/>
            <person name="Piednoel M."/>
            <person name="Hagmann J."/>
            <person name="Chen-Min-Tao R."/>
            <person name="Iglesias-Fernandez R."/>
            <person name="Schuster S.C."/>
            <person name="Alonso-Blanco C."/>
            <person name="Roudier F."/>
            <person name="Carbonero P."/>
            <person name="Paz-Ares J."/>
            <person name="Davis S.J."/>
            <person name="Pecinka A."/>
            <person name="Quesneville H."/>
            <person name="Colot V."/>
            <person name="Lysak M.A."/>
            <person name="Weigel D."/>
            <person name="Coupland G."/>
            <person name="Schneeberger K."/>
        </authorList>
    </citation>
    <scope>NUCLEOTIDE SEQUENCE [LARGE SCALE GENOMIC DNA]</scope>
    <source>
        <strain evidence="9">cv. Pajares</strain>
    </source>
</reference>
<dbReference type="EMBL" id="CM002869">
    <property type="protein sequence ID" value="KFK44858.1"/>
    <property type="molecule type" value="Genomic_DNA"/>
</dbReference>
<dbReference type="InterPro" id="IPR006121">
    <property type="entry name" value="HMA_dom"/>
</dbReference>
<feature type="region of interest" description="Disordered" evidence="6">
    <location>
        <begin position="83"/>
        <end position="118"/>
    </location>
</feature>
<gene>
    <name evidence="8" type="ordered locus">AALP_Aa1g311600</name>
</gene>
<proteinExistence type="inferred from homology"/>
<dbReference type="eggNOG" id="KOG1603">
    <property type="taxonomic scope" value="Eukaryota"/>
</dbReference>
<feature type="compositionally biased region" description="Basic and acidic residues" evidence="6">
    <location>
        <begin position="109"/>
        <end position="118"/>
    </location>
</feature>
<sequence>MADTNQSIRTCILKVDLKCCTGCPKKVITKLQTISGVSGAEYNAEKGLMTITITGDVEPLTLVNKVTGWANRKTELVSVNYQLDDPISDDDDDEDESSSSETSSSPDPKTMEHQIQEKTNKKKKGLLNLFGCFSSKPKVVQPFAMQNRNWHVPSKFEHCGPSFSFPYGNHGTSQWPRPYPMIPPYPQMMPPYPPMMAPQQQFMQQQRPQAPMAGAVMQNNANMFPYGPQPFQKEPYFMSTVPRRPPNVNLKLHYPEKK</sequence>
<name>A0A087HRV6_ARAAL</name>
<dbReference type="Gene3D" id="3.30.70.100">
    <property type="match status" value="1"/>
</dbReference>
<evidence type="ECO:0000256" key="4">
    <source>
        <dbReference type="ARBA" id="ARBA00023289"/>
    </source>
</evidence>
<comment type="similarity">
    <text evidence="5">Belongs to the HIPP family.</text>
</comment>
<dbReference type="CDD" id="cd00371">
    <property type="entry name" value="HMA"/>
    <property type="match status" value="1"/>
</dbReference>
<keyword evidence="9" id="KW-1185">Reference proteome</keyword>
<organism evidence="8 9">
    <name type="scientific">Arabis alpina</name>
    <name type="common">Alpine rock-cress</name>
    <dbReference type="NCBI Taxonomy" id="50452"/>
    <lineage>
        <taxon>Eukaryota</taxon>
        <taxon>Viridiplantae</taxon>
        <taxon>Streptophyta</taxon>
        <taxon>Embryophyta</taxon>
        <taxon>Tracheophyta</taxon>
        <taxon>Spermatophyta</taxon>
        <taxon>Magnoliopsida</taxon>
        <taxon>eudicotyledons</taxon>
        <taxon>Gunneridae</taxon>
        <taxon>Pentapetalae</taxon>
        <taxon>rosids</taxon>
        <taxon>malvids</taxon>
        <taxon>Brassicales</taxon>
        <taxon>Brassicaceae</taxon>
        <taxon>Arabideae</taxon>
        <taxon>Arabis</taxon>
    </lineage>
</organism>
<evidence type="ECO:0000313" key="9">
    <source>
        <dbReference type="Proteomes" id="UP000029120"/>
    </source>
</evidence>
<dbReference type="PANTHER" id="PTHR45868:SF65">
    <property type="entry name" value="HEAVY METAL TRANSPORT_DETOXIFICATION SUPERFAMILY PROTEIN"/>
    <property type="match status" value="1"/>
</dbReference>
<keyword evidence="4" id="KW-0636">Prenylation</keyword>
<dbReference type="OMA" id="INCCDKC"/>
<dbReference type="AlphaFoldDB" id="A0A087HRV6"/>
<dbReference type="SUPFAM" id="SSF55008">
    <property type="entry name" value="HMA, heavy metal-associated domain"/>
    <property type="match status" value="1"/>
</dbReference>
<feature type="compositionally biased region" description="Low complexity" evidence="6">
    <location>
        <begin position="99"/>
        <end position="108"/>
    </location>
</feature>
<evidence type="ECO:0000256" key="3">
    <source>
        <dbReference type="ARBA" id="ARBA00023288"/>
    </source>
</evidence>